<feature type="domain" description="AWS" evidence="12">
    <location>
        <begin position="168"/>
        <end position="217"/>
    </location>
</feature>
<dbReference type="InterPro" id="IPR000313">
    <property type="entry name" value="PWWP_dom"/>
</dbReference>
<dbReference type="Pfam" id="PF00855">
    <property type="entry name" value="PWWP"/>
    <property type="match status" value="1"/>
</dbReference>
<keyword evidence="3" id="KW-0158">Chromosome</keyword>
<feature type="domain" description="PWWP" evidence="10">
    <location>
        <begin position="41"/>
        <end position="103"/>
    </location>
</feature>
<reference evidence="14" key="1">
    <citation type="submission" date="2022-11" db="UniProtKB">
        <authorList>
            <consortium name="WormBaseParasite"/>
        </authorList>
    </citation>
    <scope>IDENTIFICATION</scope>
</reference>
<evidence type="ECO:0000259" key="11">
    <source>
        <dbReference type="PROSITE" id="PS50868"/>
    </source>
</evidence>
<dbReference type="PROSITE" id="PS50868">
    <property type="entry name" value="POST_SET"/>
    <property type="match status" value="1"/>
</dbReference>
<dbReference type="SMART" id="SM00570">
    <property type="entry name" value="AWS"/>
    <property type="match status" value="1"/>
</dbReference>
<dbReference type="PROSITE" id="PS51215">
    <property type="entry name" value="AWS"/>
    <property type="match status" value="1"/>
</dbReference>
<keyword evidence="7" id="KW-0539">Nucleus</keyword>
<dbReference type="InterPro" id="IPR046341">
    <property type="entry name" value="SET_dom_sf"/>
</dbReference>
<keyword evidence="6" id="KW-0949">S-adenosyl-L-methionine</keyword>
<feature type="region of interest" description="Disordered" evidence="8">
    <location>
        <begin position="367"/>
        <end position="389"/>
    </location>
</feature>
<dbReference type="Pfam" id="PF00856">
    <property type="entry name" value="SET"/>
    <property type="match status" value="1"/>
</dbReference>
<evidence type="ECO:0000259" key="9">
    <source>
        <dbReference type="PROSITE" id="PS50280"/>
    </source>
</evidence>
<dbReference type="OMA" id="HANENDD"/>
<dbReference type="InterPro" id="IPR006560">
    <property type="entry name" value="AWS_dom"/>
</dbReference>
<evidence type="ECO:0000256" key="7">
    <source>
        <dbReference type="ARBA" id="ARBA00023242"/>
    </source>
</evidence>
<dbReference type="Gene3D" id="2.170.270.10">
    <property type="entry name" value="SET domain"/>
    <property type="match status" value="1"/>
</dbReference>
<feature type="compositionally biased region" description="Basic and acidic residues" evidence="8">
    <location>
        <begin position="380"/>
        <end position="389"/>
    </location>
</feature>
<evidence type="ECO:0000256" key="3">
    <source>
        <dbReference type="ARBA" id="ARBA00022454"/>
    </source>
</evidence>
<dbReference type="SMART" id="SM00317">
    <property type="entry name" value="SET"/>
    <property type="match status" value="1"/>
</dbReference>
<organism evidence="13 14">
    <name type="scientific">Romanomermis culicivorax</name>
    <name type="common">Nematode worm</name>
    <dbReference type="NCBI Taxonomy" id="13658"/>
    <lineage>
        <taxon>Eukaryota</taxon>
        <taxon>Metazoa</taxon>
        <taxon>Ecdysozoa</taxon>
        <taxon>Nematoda</taxon>
        <taxon>Enoplea</taxon>
        <taxon>Dorylaimia</taxon>
        <taxon>Mermithida</taxon>
        <taxon>Mermithoidea</taxon>
        <taxon>Mermithidae</taxon>
        <taxon>Romanomermis</taxon>
    </lineage>
</organism>
<keyword evidence="13" id="KW-1185">Reference proteome</keyword>
<evidence type="ECO:0000313" key="14">
    <source>
        <dbReference type="WBParaSite" id="nRc.2.0.1.t29864-RA"/>
    </source>
</evidence>
<dbReference type="InterPro" id="IPR001214">
    <property type="entry name" value="SET_dom"/>
</dbReference>
<evidence type="ECO:0000313" key="13">
    <source>
        <dbReference type="Proteomes" id="UP000887565"/>
    </source>
</evidence>
<dbReference type="PROSITE" id="PS50280">
    <property type="entry name" value="SET"/>
    <property type="match status" value="1"/>
</dbReference>
<dbReference type="GO" id="GO:0005694">
    <property type="term" value="C:chromosome"/>
    <property type="evidence" value="ECO:0007669"/>
    <property type="project" value="UniProtKB-SubCell"/>
</dbReference>
<dbReference type="Gene3D" id="3.30.40.10">
    <property type="entry name" value="Zinc/RING finger domain, C3HC4 (zinc finger)"/>
    <property type="match status" value="1"/>
</dbReference>
<evidence type="ECO:0000259" key="12">
    <source>
        <dbReference type="PROSITE" id="PS51215"/>
    </source>
</evidence>
<dbReference type="PROSITE" id="PS50812">
    <property type="entry name" value="PWWP"/>
    <property type="match status" value="1"/>
</dbReference>
<accession>A0A915JUX6</accession>
<dbReference type="PANTHER" id="PTHR22884">
    <property type="entry name" value="SET DOMAIN PROTEINS"/>
    <property type="match status" value="1"/>
</dbReference>
<keyword evidence="5" id="KW-0808">Transferase</keyword>
<name>A0A915JUX6_ROMCU</name>
<evidence type="ECO:0000256" key="8">
    <source>
        <dbReference type="SAM" id="MobiDB-lite"/>
    </source>
</evidence>
<dbReference type="GO" id="GO:0005634">
    <property type="term" value="C:nucleus"/>
    <property type="evidence" value="ECO:0007669"/>
    <property type="project" value="UniProtKB-SubCell"/>
</dbReference>
<evidence type="ECO:0000256" key="1">
    <source>
        <dbReference type="ARBA" id="ARBA00004123"/>
    </source>
</evidence>
<feature type="domain" description="Post-SET" evidence="11">
    <location>
        <begin position="344"/>
        <end position="360"/>
    </location>
</feature>
<evidence type="ECO:0000256" key="4">
    <source>
        <dbReference type="ARBA" id="ARBA00022603"/>
    </source>
</evidence>
<dbReference type="InterPro" id="IPR003616">
    <property type="entry name" value="Post-SET_dom"/>
</dbReference>
<evidence type="ECO:0000256" key="5">
    <source>
        <dbReference type="ARBA" id="ARBA00022679"/>
    </source>
</evidence>
<evidence type="ECO:0000259" key="10">
    <source>
        <dbReference type="PROSITE" id="PS50812"/>
    </source>
</evidence>
<dbReference type="Pfam" id="PF17907">
    <property type="entry name" value="AWS"/>
    <property type="match status" value="1"/>
</dbReference>
<dbReference type="SMART" id="SM00293">
    <property type="entry name" value="PWWP"/>
    <property type="match status" value="1"/>
</dbReference>
<dbReference type="AlphaFoldDB" id="A0A915JUX6"/>
<proteinExistence type="predicted"/>
<comment type="subcellular location">
    <subcellularLocation>
        <location evidence="2">Chromosome</location>
    </subcellularLocation>
    <subcellularLocation>
        <location evidence="1">Nucleus</location>
    </subcellularLocation>
</comment>
<evidence type="ECO:0000256" key="6">
    <source>
        <dbReference type="ARBA" id="ARBA00022691"/>
    </source>
</evidence>
<feature type="domain" description="SET" evidence="9">
    <location>
        <begin position="220"/>
        <end position="336"/>
    </location>
</feature>
<evidence type="ECO:0000256" key="2">
    <source>
        <dbReference type="ARBA" id="ARBA00004286"/>
    </source>
</evidence>
<dbReference type="SUPFAM" id="SSF63748">
    <property type="entry name" value="Tudor/PWWP/MBT"/>
    <property type="match status" value="1"/>
</dbReference>
<dbReference type="Gene3D" id="2.30.30.140">
    <property type="match status" value="1"/>
</dbReference>
<dbReference type="WBParaSite" id="nRc.2.0.1.t29864-RA">
    <property type="protein sequence ID" value="nRc.2.0.1.t29864-RA"/>
    <property type="gene ID" value="nRc.2.0.1.g29864"/>
</dbReference>
<dbReference type="InterPro" id="IPR011011">
    <property type="entry name" value="Znf_FYVE_PHD"/>
</dbReference>
<dbReference type="SUPFAM" id="SSF82199">
    <property type="entry name" value="SET domain"/>
    <property type="match status" value="1"/>
</dbReference>
<dbReference type="Proteomes" id="UP000887565">
    <property type="component" value="Unplaced"/>
</dbReference>
<dbReference type="GO" id="GO:0016279">
    <property type="term" value="F:protein-lysine N-methyltransferase activity"/>
    <property type="evidence" value="ECO:0007669"/>
    <property type="project" value="UniProtKB-ARBA"/>
</dbReference>
<dbReference type="SUPFAM" id="SSF57903">
    <property type="entry name" value="FYVE/PHD zinc finger"/>
    <property type="match status" value="1"/>
</dbReference>
<dbReference type="InterPro" id="IPR050777">
    <property type="entry name" value="SET2_Histone-Lys_MeTrsfase"/>
</dbReference>
<dbReference type="GO" id="GO:0032259">
    <property type="term" value="P:methylation"/>
    <property type="evidence" value="ECO:0007669"/>
    <property type="project" value="UniProtKB-KW"/>
</dbReference>
<sequence length="389" mass="44149">GTLICCESCPCAVHLECYGLQTPPEGHFICLGCENGRKPMYGDIVWAKYGSHRWWPAEIIHPLRIPVNLDKFLGEPGVFIVRFYGSLDYAPVSRRCVYPFQSEDDDEDNGGKSKKSEKDKKYMSAVLEARRALLDQQLVQLRDLPSYIPIESNRYASNVSKAMCRKDTEQSVCSCSKKSKNPCGDEECDNRQMFIECHPKRCLAEHLCRNQRFLKKQYAPAVKFMTIDRGFGLRALASIRKGDFVIEYVGEIINKEECKKRLDTIDAEPDRAFYYLELAPDKIIDAGPMGNNSRFMNHSCDANCRTERWLVNNEYRIGLFACREILAGEELTFHYNLVPVNGDSVTPCKCGSDNCTGVIGRIVPKNGRNTAGNANKKQKVVSEKENVRH</sequence>
<dbReference type="GO" id="GO:0140938">
    <property type="term" value="F:histone H3 methyltransferase activity"/>
    <property type="evidence" value="ECO:0007669"/>
    <property type="project" value="UniProtKB-ARBA"/>
</dbReference>
<protein>
    <submittedName>
        <fullName evidence="14">Histone-lysine N-methyltransferase</fullName>
    </submittedName>
</protein>
<keyword evidence="4" id="KW-0489">Methyltransferase</keyword>
<dbReference type="InterPro" id="IPR013083">
    <property type="entry name" value="Znf_RING/FYVE/PHD"/>
</dbReference>